<dbReference type="GO" id="GO:0003964">
    <property type="term" value="F:RNA-directed DNA polymerase activity"/>
    <property type="evidence" value="ECO:0007669"/>
    <property type="project" value="UniProtKB-KW"/>
</dbReference>
<comment type="caution">
    <text evidence="1">The sequence shown here is derived from an EMBL/GenBank/DDBJ whole genome shotgun (WGS) entry which is preliminary data.</text>
</comment>
<protein>
    <submittedName>
        <fullName evidence="1">Putative non-LTR retroelement reverse transcriptase</fullName>
    </submittedName>
</protein>
<feature type="non-terminal residue" evidence="1">
    <location>
        <position position="1"/>
    </location>
</feature>
<sequence length="204" mass="23702">KVCWVKWEEVCKPKKEGGLGVRDLRLVNLSLLAKWRWKLLSHDYAGWKEILTAKYGDGILGNGNIGEEDVTRLASTWWRDLCRLDIDSGWFGSSVGKKVGNGTLTSFWNDIWVGGQTLRHRFPRLFGIFTQKNAMISAMGTWVENQWRWELSWRRVLFVWEVDIQNELLELINLFVPTGQQDRWLWLGASDEGFTVHATYLISL</sequence>
<keyword evidence="1" id="KW-0808">Transferase</keyword>
<reference evidence="1 2" key="1">
    <citation type="journal article" date="2018" name="Front. Plant Sci.">
        <title>Red Clover (Trifolium pratense) and Zigzag Clover (T. medium) - A Picture of Genomic Similarities and Differences.</title>
        <authorList>
            <person name="Dluhosova J."/>
            <person name="Istvanek J."/>
            <person name="Nedelnik J."/>
            <person name="Repkova J."/>
        </authorList>
    </citation>
    <scope>NUCLEOTIDE SEQUENCE [LARGE SCALE GENOMIC DNA]</scope>
    <source>
        <strain evidence="2">cv. 10/8</strain>
        <tissue evidence="1">Leaf</tissue>
    </source>
</reference>
<dbReference type="PANTHER" id="PTHR36617:SF15">
    <property type="entry name" value="REVERSE TRANSCRIPTASE ZINC-BINDING DOMAIN-CONTAINING PROTEIN"/>
    <property type="match status" value="1"/>
</dbReference>
<dbReference type="Proteomes" id="UP000265520">
    <property type="component" value="Unassembled WGS sequence"/>
</dbReference>
<dbReference type="EMBL" id="LXQA010093942">
    <property type="protein sequence ID" value="MCI14824.1"/>
    <property type="molecule type" value="Genomic_DNA"/>
</dbReference>
<keyword evidence="1" id="KW-0695">RNA-directed DNA polymerase</keyword>
<dbReference type="AlphaFoldDB" id="A0A392PSL9"/>
<dbReference type="PANTHER" id="PTHR36617">
    <property type="entry name" value="PROTEIN, PUTATIVE-RELATED"/>
    <property type="match status" value="1"/>
</dbReference>
<organism evidence="1 2">
    <name type="scientific">Trifolium medium</name>
    <dbReference type="NCBI Taxonomy" id="97028"/>
    <lineage>
        <taxon>Eukaryota</taxon>
        <taxon>Viridiplantae</taxon>
        <taxon>Streptophyta</taxon>
        <taxon>Embryophyta</taxon>
        <taxon>Tracheophyta</taxon>
        <taxon>Spermatophyta</taxon>
        <taxon>Magnoliopsida</taxon>
        <taxon>eudicotyledons</taxon>
        <taxon>Gunneridae</taxon>
        <taxon>Pentapetalae</taxon>
        <taxon>rosids</taxon>
        <taxon>fabids</taxon>
        <taxon>Fabales</taxon>
        <taxon>Fabaceae</taxon>
        <taxon>Papilionoideae</taxon>
        <taxon>50 kb inversion clade</taxon>
        <taxon>NPAAA clade</taxon>
        <taxon>Hologalegina</taxon>
        <taxon>IRL clade</taxon>
        <taxon>Trifolieae</taxon>
        <taxon>Trifolium</taxon>
    </lineage>
</organism>
<proteinExistence type="predicted"/>
<evidence type="ECO:0000313" key="2">
    <source>
        <dbReference type="Proteomes" id="UP000265520"/>
    </source>
</evidence>
<evidence type="ECO:0000313" key="1">
    <source>
        <dbReference type="EMBL" id="MCI14824.1"/>
    </source>
</evidence>
<keyword evidence="1" id="KW-0548">Nucleotidyltransferase</keyword>
<accession>A0A392PSL9</accession>
<keyword evidence="2" id="KW-1185">Reference proteome</keyword>
<name>A0A392PSL9_9FABA</name>